<name>A0ABY5U5G6_LACSH</name>
<keyword evidence="2" id="KW-1185">Reference proteome</keyword>
<evidence type="ECO:0000313" key="2">
    <source>
        <dbReference type="Proteomes" id="UP001058650"/>
    </source>
</evidence>
<organism evidence="1 2">
    <name type="scientific">Laceyella sacchari</name>
    <name type="common">Thermoactinomyces thalpophilus</name>
    <dbReference type="NCBI Taxonomy" id="37482"/>
    <lineage>
        <taxon>Bacteria</taxon>
        <taxon>Bacillati</taxon>
        <taxon>Bacillota</taxon>
        <taxon>Bacilli</taxon>
        <taxon>Bacillales</taxon>
        <taxon>Thermoactinomycetaceae</taxon>
        <taxon>Laceyella</taxon>
    </lineage>
</organism>
<dbReference type="Proteomes" id="UP001058650">
    <property type="component" value="Chromosome"/>
</dbReference>
<evidence type="ECO:0000313" key="1">
    <source>
        <dbReference type="EMBL" id="UWE04883.1"/>
    </source>
</evidence>
<accession>A0ABY5U5G6</accession>
<sequence length="116" mass="13243">MIEEDSSVLSTLHLGVSLELEKLEKRIALYQRTKDNRTLYCCVASWYRVQQCLLYLAKRLYPVHDTQACFQYETQKIQTVAYPIAFACGRAEANEEQIFSVVKTDGGQNDGKATID</sequence>
<dbReference type="EMBL" id="CP103866">
    <property type="protein sequence ID" value="UWE04883.1"/>
    <property type="molecule type" value="Genomic_DNA"/>
</dbReference>
<dbReference type="RefSeq" id="WP_054095846.1">
    <property type="nucleotide sequence ID" value="NZ_CP103866.1"/>
</dbReference>
<reference evidence="1" key="1">
    <citation type="submission" date="2022-08" db="EMBL/GenBank/DDBJ databases">
        <title>The complete genome sequence of the thermophilic bacterium Laceyella sacchari FBKL4.010 reveals the basis for tetramethylpyrazine biosynthesis in Moutai-flavor Daqu.</title>
        <authorList>
            <person name="Li D."/>
            <person name="Huang W."/>
            <person name="Wang C."/>
            <person name="Qiu S."/>
        </authorList>
    </citation>
    <scope>NUCLEOTIDE SEQUENCE</scope>
    <source>
        <strain evidence="1">FBKL4.014</strain>
    </source>
</reference>
<proteinExistence type="predicted"/>
<gene>
    <name evidence="1" type="ORF">NYR52_07120</name>
</gene>
<protein>
    <submittedName>
        <fullName evidence="1">Uncharacterized protein</fullName>
    </submittedName>
</protein>